<dbReference type="Gene3D" id="3.30.1380.10">
    <property type="match status" value="1"/>
</dbReference>
<evidence type="ECO:0000313" key="2">
    <source>
        <dbReference type="Proteomes" id="UP000199608"/>
    </source>
</evidence>
<dbReference type="InterPro" id="IPR009045">
    <property type="entry name" value="Zn_M74/Hedgehog-like"/>
</dbReference>
<dbReference type="Proteomes" id="UP000199608">
    <property type="component" value="Unassembled WGS sequence"/>
</dbReference>
<dbReference type="RefSeq" id="WP_092234017.1">
    <property type="nucleotide sequence ID" value="NZ_FNLL01000006.1"/>
</dbReference>
<dbReference type="SUPFAM" id="SSF55166">
    <property type="entry name" value="Hedgehog/DD-peptidase"/>
    <property type="match status" value="1"/>
</dbReference>
<sequence>MPRFSNQSNMKLDTCHPLLQELFREVVKEYDCAVIEGHRTRRRQNRFYQQGKSKVKWPDSKHNVMPSEAVDAGPWIENKGIPWQEPNQFYAFAGFVRGKASQMGIQIRWGGDWDGDNDVNDQKFNDLVHFELLSTQKKTAIES</sequence>
<evidence type="ECO:0000313" key="1">
    <source>
        <dbReference type="EMBL" id="SDU27045.1"/>
    </source>
</evidence>
<protein>
    <submittedName>
        <fullName evidence="1">Peptidoglycan L-alanyl-D-glutamate endopeptidase CwlK</fullName>
    </submittedName>
</protein>
<gene>
    <name evidence="1" type="ORF">SAMN04487931_10654</name>
</gene>
<keyword evidence="2" id="KW-1185">Reference proteome</keyword>
<accession>A0A1H2H5G2</accession>
<reference evidence="2" key="1">
    <citation type="submission" date="2016-10" db="EMBL/GenBank/DDBJ databases">
        <authorList>
            <person name="Varghese N."/>
            <person name="Submissions S."/>
        </authorList>
    </citation>
    <scope>NUCLEOTIDE SEQUENCE [LARGE SCALE GENOMIC DNA]</scope>
    <source>
        <strain evidence="2">DSM 3384</strain>
    </source>
</reference>
<dbReference type="EMBL" id="FNLL01000006">
    <property type="protein sequence ID" value="SDU27045.1"/>
    <property type="molecule type" value="Genomic_DNA"/>
</dbReference>
<organism evidence="1 2">
    <name type="scientific">Desulfobacula phenolica</name>
    <dbReference type="NCBI Taxonomy" id="90732"/>
    <lineage>
        <taxon>Bacteria</taxon>
        <taxon>Pseudomonadati</taxon>
        <taxon>Thermodesulfobacteriota</taxon>
        <taxon>Desulfobacteria</taxon>
        <taxon>Desulfobacterales</taxon>
        <taxon>Desulfobacteraceae</taxon>
        <taxon>Desulfobacula</taxon>
    </lineage>
</organism>
<proteinExistence type="predicted"/>
<dbReference type="AlphaFoldDB" id="A0A1H2H5G2"/>
<name>A0A1H2H5G2_9BACT</name>